<keyword evidence="1" id="KW-0472">Membrane</keyword>
<feature type="transmembrane region" description="Helical" evidence="1">
    <location>
        <begin position="12"/>
        <end position="35"/>
    </location>
</feature>
<evidence type="ECO:0000313" key="2">
    <source>
        <dbReference type="EMBL" id="DAD90049.1"/>
    </source>
</evidence>
<evidence type="ECO:0000256" key="1">
    <source>
        <dbReference type="SAM" id="Phobius"/>
    </source>
</evidence>
<proteinExistence type="predicted"/>
<accession>A0A8S5N5T3</accession>
<keyword evidence="1" id="KW-1133">Transmembrane helix</keyword>
<name>A0A8S5N5T3_9CAUD</name>
<sequence length="45" mass="5498">MSDWHGQFPTSFFISRTIVCLSISFIFNFLLFVMYNHLGYIYERR</sequence>
<organism evidence="2">
    <name type="scientific">Siphoviridae sp. ctlzn3</name>
    <dbReference type="NCBI Taxonomy" id="2826450"/>
    <lineage>
        <taxon>Viruses</taxon>
        <taxon>Duplodnaviria</taxon>
        <taxon>Heunggongvirae</taxon>
        <taxon>Uroviricota</taxon>
        <taxon>Caudoviricetes</taxon>
    </lineage>
</organism>
<dbReference type="EMBL" id="BK015076">
    <property type="protein sequence ID" value="DAD90049.1"/>
    <property type="molecule type" value="Genomic_DNA"/>
</dbReference>
<keyword evidence="1" id="KW-0812">Transmembrane</keyword>
<protein>
    <submittedName>
        <fullName evidence="2">Uncharacterized protein</fullName>
    </submittedName>
</protein>
<reference evidence="2" key="1">
    <citation type="journal article" date="2021" name="Proc. Natl. Acad. Sci. U.S.A.">
        <title>A Catalog of Tens of Thousands of Viruses from Human Metagenomes Reveals Hidden Associations with Chronic Diseases.</title>
        <authorList>
            <person name="Tisza M.J."/>
            <person name="Buck C.B."/>
        </authorList>
    </citation>
    <scope>NUCLEOTIDE SEQUENCE</scope>
    <source>
        <strain evidence="2">Ctlzn3</strain>
    </source>
</reference>